<evidence type="ECO:0000256" key="3">
    <source>
        <dbReference type="ARBA" id="ARBA00023237"/>
    </source>
</evidence>
<dbReference type="Gene3D" id="2.40.170.20">
    <property type="entry name" value="TonB-dependent receptor, beta-barrel domain"/>
    <property type="match status" value="1"/>
</dbReference>
<dbReference type="AlphaFoldDB" id="A0A644XHX9"/>
<keyword evidence="3" id="KW-0998">Cell outer membrane</keyword>
<dbReference type="Pfam" id="PF13620">
    <property type="entry name" value="CarboxypepD_reg"/>
    <property type="match status" value="1"/>
</dbReference>
<dbReference type="SUPFAM" id="SSF49464">
    <property type="entry name" value="Carboxypeptidase regulatory domain-like"/>
    <property type="match status" value="1"/>
</dbReference>
<dbReference type="InterPro" id="IPR008969">
    <property type="entry name" value="CarboxyPept-like_regulatory"/>
</dbReference>
<proteinExistence type="predicted"/>
<evidence type="ECO:0008006" key="5">
    <source>
        <dbReference type="Google" id="ProtNLM"/>
    </source>
</evidence>
<name>A0A644XHX9_9ZZZZ</name>
<dbReference type="SUPFAM" id="SSF56935">
    <property type="entry name" value="Porins"/>
    <property type="match status" value="1"/>
</dbReference>
<comment type="subcellular location">
    <subcellularLocation>
        <location evidence="1">Cell outer membrane</location>
    </subcellularLocation>
</comment>
<comment type="caution">
    <text evidence="4">The sequence shown here is derived from an EMBL/GenBank/DDBJ whole genome shotgun (WGS) entry which is preliminary data.</text>
</comment>
<gene>
    <name evidence="4" type="ORF">SDC9_62192</name>
</gene>
<evidence type="ECO:0000313" key="4">
    <source>
        <dbReference type="EMBL" id="MPM15820.1"/>
    </source>
</evidence>
<dbReference type="InterPro" id="IPR036942">
    <property type="entry name" value="Beta-barrel_TonB_sf"/>
</dbReference>
<dbReference type="EMBL" id="VSSQ01002505">
    <property type="protein sequence ID" value="MPM15820.1"/>
    <property type="molecule type" value="Genomic_DNA"/>
</dbReference>
<dbReference type="GO" id="GO:0009279">
    <property type="term" value="C:cell outer membrane"/>
    <property type="evidence" value="ECO:0007669"/>
    <property type="project" value="UniProtKB-SubCell"/>
</dbReference>
<evidence type="ECO:0000256" key="2">
    <source>
        <dbReference type="ARBA" id="ARBA00023136"/>
    </source>
</evidence>
<organism evidence="4">
    <name type="scientific">bioreactor metagenome</name>
    <dbReference type="NCBI Taxonomy" id="1076179"/>
    <lineage>
        <taxon>unclassified sequences</taxon>
        <taxon>metagenomes</taxon>
        <taxon>ecological metagenomes</taxon>
    </lineage>
</organism>
<sequence>MKVLFYFLLLLVPSFLMAQEGTLSGSVKDKITMEGIPDAVVKINNQTLKTDATGNFTVTLPYGNYTLTVEADLFQMYTESVTINSETAAVSIQMNRRSTDDNGGISEIQLDDSEFNQGNAGQSVNSLLHSGSDVFENFASFSWGPLRFRSRGYESSSEITYLNGFPMNDLETGYQSYSDYGGLNRVVRYRESYEGLVPGPFSFGGIGGTSNIQATASQIRKQNQVNYGIANRSYNNRLMYTYATGMQTNGWAFAFSGSHRWALDGYVPGTWYDAWAYFGSVERKINSKHMIGLTLFGSPYRRAMQAGSTQEAYDLAGNTYYNPNWGYQNGEVRNARVRNVHQPYAILNHTFKINEKTKLYTSAGFSKGRFGTTRLNWYGAPDPRPDYYRYLPSYQTDPYIAGLTTDYWTNNVDARQINWDDLYQVNYLASAEGKQSNYIVEEARKDETKEALNSYLLYNLSDKIQISSGVEANFQTTHYFKVLTDLLGGDFWQDIDQFAERDFPGDTTMLQNNLDDPNRIIHEGDEFGYNYKMHTNAAKLWGMGRFFYSKADFYVAGFVSGTQMYRDGLYRNGRYPDNSLGKSEVKTILDGGVKAGVTYKHSGKHYFTVNSCLLSNPPATNNSFLSPNISNRYVPNLQSSVVVSGDISYIKKGEFINGRVTAYQTYTFNEIDLLSFYHDEYQTYVYMNLTGINRVYQGVEFGVDVKASKTISVQAAGNFGNYRYLSRPTAHISFDNLSKPDTTELIYCKYFYVPGTPQIASSIGIKYNHPKYWFFNVNFNYFDKIYLDFNPERRTQLAIANLGPGDPLIDEITRQEKLPSGYTIDASLGKSWRVKGKTIAVNIMVSNILDNRDLITGGYEQSRFDFSTQNVAKFPPKYYYAYGRNFLAMVSFNF</sequence>
<accession>A0A644XHX9</accession>
<keyword evidence="2" id="KW-0472">Membrane</keyword>
<evidence type="ECO:0000256" key="1">
    <source>
        <dbReference type="ARBA" id="ARBA00004442"/>
    </source>
</evidence>
<reference evidence="4" key="1">
    <citation type="submission" date="2019-08" db="EMBL/GenBank/DDBJ databases">
        <authorList>
            <person name="Kucharzyk K."/>
            <person name="Murdoch R.W."/>
            <person name="Higgins S."/>
            <person name="Loffler F."/>
        </authorList>
    </citation>
    <scope>NUCLEOTIDE SEQUENCE</scope>
</reference>
<protein>
    <recommendedName>
        <fullName evidence="5">TonB-dependent receptor-like beta-barrel domain-containing protein</fullName>
    </recommendedName>
</protein>
<dbReference type="Gene3D" id="2.60.40.1120">
    <property type="entry name" value="Carboxypeptidase-like, regulatory domain"/>
    <property type="match status" value="1"/>
</dbReference>